<dbReference type="EMBL" id="JAUYVH010000005">
    <property type="protein sequence ID" value="MDQ9170737.1"/>
    <property type="molecule type" value="Genomic_DNA"/>
</dbReference>
<evidence type="ECO:0000313" key="3">
    <source>
        <dbReference type="Proteomes" id="UP001225596"/>
    </source>
</evidence>
<dbReference type="Pfam" id="PF09361">
    <property type="entry name" value="Phasin_2"/>
    <property type="match status" value="1"/>
</dbReference>
<feature type="domain" description="Phasin" evidence="1">
    <location>
        <begin position="17"/>
        <end position="109"/>
    </location>
</feature>
<sequence length="191" mass="20537">MLPFQDQIAAANRTVLENQFSAFFSLTNATMDSWGKLFDLNVNTARTSLEESTVIYKQLLEAKNPQEAFSFMSALLHPTAEKMFSYSRHVANIASTAQTEIAKVAESQISDANLRISSLMQEAAKTAPPGTENVMAAMKTVMESANAGYQQINRSTKQVADVSGANLNAAAEQFAQASEKASGSVKSSAAK</sequence>
<comment type="caution">
    <text evidence="2">The sequence shown here is derived from an EMBL/GenBank/DDBJ whole genome shotgun (WGS) entry which is preliminary data.</text>
</comment>
<reference evidence="2 3" key="1">
    <citation type="submission" date="2023-08" db="EMBL/GenBank/DDBJ databases">
        <title>Oxalobacteraceae gen .nov., isolated from river sludge outside the plant.</title>
        <authorList>
            <person name="Zhao S.Y."/>
        </authorList>
    </citation>
    <scope>NUCLEOTIDE SEQUENCE [LARGE SCALE GENOMIC DNA]</scope>
    <source>
        <strain evidence="2 3">R-40</strain>
    </source>
</reference>
<dbReference type="InterPro" id="IPR010127">
    <property type="entry name" value="Phasin_subfam-1"/>
</dbReference>
<evidence type="ECO:0000259" key="1">
    <source>
        <dbReference type="Pfam" id="PF09361"/>
    </source>
</evidence>
<evidence type="ECO:0000313" key="2">
    <source>
        <dbReference type="EMBL" id="MDQ9170737.1"/>
    </source>
</evidence>
<dbReference type="InterPro" id="IPR018968">
    <property type="entry name" value="Phasin"/>
</dbReference>
<dbReference type="RefSeq" id="WP_338436675.1">
    <property type="nucleotide sequence ID" value="NZ_JAUYVH010000005.1"/>
</dbReference>
<organism evidence="2 3">
    <name type="scientific">Keguizhuia sedimenti</name>
    <dbReference type="NCBI Taxonomy" id="3064264"/>
    <lineage>
        <taxon>Bacteria</taxon>
        <taxon>Pseudomonadati</taxon>
        <taxon>Pseudomonadota</taxon>
        <taxon>Betaproteobacteria</taxon>
        <taxon>Burkholderiales</taxon>
        <taxon>Oxalobacteraceae</taxon>
        <taxon>Keguizhuia</taxon>
    </lineage>
</organism>
<dbReference type="Proteomes" id="UP001225596">
    <property type="component" value="Unassembled WGS sequence"/>
</dbReference>
<protein>
    <submittedName>
        <fullName evidence="2">Phasin family protein</fullName>
    </submittedName>
</protein>
<proteinExistence type="predicted"/>
<gene>
    <name evidence="2" type="ORF">Q8A64_09985</name>
</gene>
<name>A0ABU1BP47_9BURK</name>
<dbReference type="NCBIfam" id="TIGR01841">
    <property type="entry name" value="phasin"/>
    <property type="match status" value="1"/>
</dbReference>
<keyword evidence="3" id="KW-1185">Reference proteome</keyword>
<accession>A0ABU1BP47</accession>